<keyword evidence="3" id="KW-1003">Cell membrane</keyword>
<feature type="domain" description="YetF C-terminal" evidence="8">
    <location>
        <begin position="194"/>
        <end position="263"/>
    </location>
</feature>
<protein>
    <recommendedName>
        <fullName evidence="8">YetF C-terminal domain-containing protein</fullName>
    </recommendedName>
</protein>
<dbReference type="Pfam" id="PF04239">
    <property type="entry name" value="DUF421"/>
    <property type="match status" value="1"/>
</dbReference>
<evidence type="ECO:0000256" key="3">
    <source>
        <dbReference type="ARBA" id="ARBA00022475"/>
    </source>
</evidence>
<dbReference type="InterPro" id="IPR007353">
    <property type="entry name" value="DUF421"/>
</dbReference>
<keyword evidence="5 7" id="KW-1133">Transmembrane helix</keyword>
<accession>A0A654M4G9</accession>
<gene>
    <name evidence="9" type="ORF">NMY3_03214</name>
</gene>
<dbReference type="EMBL" id="CP012850">
    <property type="protein sequence ID" value="ALI37399.1"/>
    <property type="molecule type" value="Genomic_DNA"/>
</dbReference>
<keyword evidence="6 7" id="KW-0472">Membrane</keyword>
<proteinExistence type="inferred from homology"/>
<evidence type="ECO:0000256" key="7">
    <source>
        <dbReference type="SAM" id="Phobius"/>
    </source>
</evidence>
<name>A0A654M4G9_9ARCH</name>
<feature type="transmembrane region" description="Helical" evidence="7">
    <location>
        <begin position="116"/>
        <end position="138"/>
    </location>
</feature>
<evidence type="ECO:0000256" key="5">
    <source>
        <dbReference type="ARBA" id="ARBA00022989"/>
    </source>
</evidence>
<evidence type="ECO:0000259" key="8">
    <source>
        <dbReference type="Pfam" id="PF04239"/>
    </source>
</evidence>
<dbReference type="PANTHER" id="PTHR34582:SF6">
    <property type="entry name" value="UPF0702 TRANSMEMBRANE PROTEIN YCAP"/>
    <property type="match status" value="1"/>
</dbReference>
<reference evidence="10" key="1">
    <citation type="submission" date="2015-10" db="EMBL/GenBank/DDBJ databases">
        <title>Niche specialization of a soil ammonia-oxidizing archaeon, Candidatus Nitrosocosmicus oleophilus.</title>
        <authorList>
            <person name="Jung M.-Y."/>
            <person name="Rhee S.-K."/>
        </authorList>
    </citation>
    <scope>NUCLEOTIDE SEQUENCE [LARGE SCALE GENOMIC DNA]</scope>
    <source>
        <strain evidence="10">MY3</strain>
    </source>
</reference>
<evidence type="ECO:0000256" key="1">
    <source>
        <dbReference type="ARBA" id="ARBA00004651"/>
    </source>
</evidence>
<comment type="similarity">
    <text evidence="2">Belongs to the UPF0702 family.</text>
</comment>
<dbReference type="GO" id="GO:0005886">
    <property type="term" value="C:plasma membrane"/>
    <property type="evidence" value="ECO:0007669"/>
    <property type="project" value="UniProtKB-SubCell"/>
</dbReference>
<dbReference type="AlphaFoldDB" id="A0A654M4G9"/>
<evidence type="ECO:0000313" key="10">
    <source>
        <dbReference type="Proteomes" id="UP000058925"/>
    </source>
</evidence>
<dbReference type="Proteomes" id="UP000058925">
    <property type="component" value="Chromosome"/>
</dbReference>
<evidence type="ECO:0000256" key="6">
    <source>
        <dbReference type="ARBA" id="ARBA00023136"/>
    </source>
</evidence>
<comment type="subcellular location">
    <subcellularLocation>
        <location evidence="1">Cell membrane</location>
        <topology evidence="1">Multi-pass membrane protein</topology>
    </subcellularLocation>
</comment>
<evidence type="ECO:0000313" key="9">
    <source>
        <dbReference type="EMBL" id="ALI37399.1"/>
    </source>
</evidence>
<sequence length="269" mass="29242">MITVIPLAIMIVIFGYLVYQVNDLSVKLNAALEQDSLSLKTKTRENSSLLEVEENNSNNGTIDNSISEQLMLNNVSSETSSESQESGIDNGGQNADAGASPYIVIHDALIPDPSSILSVIIRTAIIATLVFVIVKWLGGKGIGQLSPFGLLIVVGLGSAIGDPMIYKEISIPQAMAAVIIAVIFFKVIDYLTLKSRRFRESIEPKPILLVEHGSIVNEGLKRAKMDMAEFEAEMRLSGLENAREIKYARLESNGKISFIINKKTTSDGN</sequence>
<dbReference type="KEGG" id="taa:NMY3_03214"/>
<dbReference type="Gene3D" id="3.30.240.20">
    <property type="entry name" value="bsu07140 like domains"/>
    <property type="match status" value="1"/>
</dbReference>
<feature type="transmembrane region" description="Helical" evidence="7">
    <location>
        <begin position="5"/>
        <end position="22"/>
    </location>
</feature>
<keyword evidence="4 7" id="KW-0812">Transmembrane</keyword>
<keyword evidence="10" id="KW-1185">Reference proteome</keyword>
<dbReference type="PANTHER" id="PTHR34582">
    <property type="entry name" value="UPF0702 TRANSMEMBRANE PROTEIN YCAP"/>
    <property type="match status" value="1"/>
</dbReference>
<evidence type="ECO:0000256" key="4">
    <source>
        <dbReference type="ARBA" id="ARBA00022692"/>
    </source>
</evidence>
<dbReference type="InterPro" id="IPR023090">
    <property type="entry name" value="UPF0702_alpha/beta_dom_sf"/>
</dbReference>
<feature type="transmembrane region" description="Helical" evidence="7">
    <location>
        <begin position="171"/>
        <end position="191"/>
    </location>
</feature>
<evidence type="ECO:0000256" key="2">
    <source>
        <dbReference type="ARBA" id="ARBA00006448"/>
    </source>
</evidence>
<feature type="transmembrane region" description="Helical" evidence="7">
    <location>
        <begin position="145"/>
        <end position="165"/>
    </location>
</feature>
<organism evidence="9 10">
    <name type="scientific">Candidatus Nitrosocosmicus oleophilus</name>
    <dbReference type="NCBI Taxonomy" id="1353260"/>
    <lineage>
        <taxon>Archaea</taxon>
        <taxon>Nitrososphaerota</taxon>
        <taxon>Nitrososphaeria</taxon>
        <taxon>Nitrososphaerales</taxon>
        <taxon>Nitrososphaeraceae</taxon>
        <taxon>Candidatus Nitrosocosmicus</taxon>
    </lineage>
</organism>